<keyword evidence="5 8" id="KW-0689">Ribosomal protein</keyword>
<dbReference type="GO" id="GO:0000028">
    <property type="term" value="P:ribosomal small subunit assembly"/>
    <property type="evidence" value="ECO:0007669"/>
    <property type="project" value="TreeGrafter"/>
</dbReference>
<dbReference type="HOGENOM" id="CLU_144911_0_1_14"/>
<dbReference type="STRING" id="768700.MSU_0424"/>
<keyword evidence="11" id="KW-1185">Reference proteome</keyword>
<dbReference type="AlphaFoldDB" id="F0QR40"/>
<evidence type="ECO:0000256" key="1">
    <source>
        <dbReference type="ARBA" id="ARBA00003239"/>
    </source>
</evidence>
<dbReference type="InterPro" id="IPR023575">
    <property type="entry name" value="Ribosomal_uS19_SF"/>
</dbReference>
<dbReference type="EMBL" id="CP002525">
    <property type="protein sequence ID" value="ADX97960.1"/>
    <property type="molecule type" value="Genomic_DNA"/>
</dbReference>
<dbReference type="InterPro" id="IPR002222">
    <property type="entry name" value="Ribosomal_uS19"/>
</dbReference>
<dbReference type="Pfam" id="PF00203">
    <property type="entry name" value="Ribosomal_S19"/>
    <property type="match status" value="1"/>
</dbReference>
<gene>
    <name evidence="8 10" type="primary">rpsS</name>
    <name evidence="10" type="ordered locus">MSU_0424</name>
</gene>
<dbReference type="PIRSF" id="PIRSF002144">
    <property type="entry name" value="Ribosomal_S19"/>
    <property type="match status" value="1"/>
</dbReference>
<sequence length="93" mass="10669">MSRSSKKGLYVLPSLLKKAAKMQQQEKKKAIKTWSRNSTIYPEFLSLTFLVHNGRTFVTVVCNEYMLGHKLGEFAPTRVFKQHTLAKSGHNKK</sequence>
<dbReference type="PRINTS" id="PR00975">
    <property type="entry name" value="RIBOSOMALS19"/>
</dbReference>
<reference evidence="10 11" key="1">
    <citation type="journal article" date="2011" name="J. Bacteriol.">
        <title>Complete genome sequences of two hemotropic Mycoplasmas, Mycoplasma haemofelis strain Ohio2 and Mycoplasma suis strain Illinois.</title>
        <authorList>
            <person name="Messick J.B."/>
            <person name="Santos A.P."/>
            <person name="Guimaraes A.M."/>
        </authorList>
    </citation>
    <scope>NUCLEOTIDE SEQUENCE [LARGE SCALE GENOMIC DNA]</scope>
    <source>
        <strain evidence="10 11">Illinois</strain>
    </source>
</reference>
<accession>F0QR40</accession>
<dbReference type="GO" id="GO:0015935">
    <property type="term" value="C:small ribosomal subunit"/>
    <property type="evidence" value="ECO:0007669"/>
    <property type="project" value="InterPro"/>
</dbReference>
<evidence type="ECO:0000256" key="9">
    <source>
        <dbReference type="RuleBase" id="RU003485"/>
    </source>
</evidence>
<dbReference type="GO" id="GO:0006412">
    <property type="term" value="P:translation"/>
    <property type="evidence" value="ECO:0007669"/>
    <property type="project" value="UniProtKB-UniRule"/>
</dbReference>
<protein>
    <recommendedName>
        <fullName evidence="7 8">Small ribosomal subunit protein uS19</fullName>
    </recommendedName>
</protein>
<dbReference type="Proteomes" id="UP000007484">
    <property type="component" value="Chromosome"/>
</dbReference>
<evidence type="ECO:0000256" key="8">
    <source>
        <dbReference type="HAMAP-Rule" id="MF_00531"/>
    </source>
</evidence>
<evidence type="ECO:0000256" key="5">
    <source>
        <dbReference type="ARBA" id="ARBA00022980"/>
    </source>
</evidence>
<keyword evidence="3 8" id="KW-0699">rRNA-binding</keyword>
<comment type="function">
    <text evidence="1 8">Protein S19 forms a complex with S13 that binds strongly to the 16S ribosomal RNA.</text>
</comment>
<proteinExistence type="inferred from homology"/>
<evidence type="ECO:0000256" key="7">
    <source>
        <dbReference type="ARBA" id="ARBA00035163"/>
    </source>
</evidence>
<dbReference type="NCBIfam" id="TIGR01050">
    <property type="entry name" value="rpsS_bact"/>
    <property type="match status" value="1"/>
</dbReference>
<evidence type="ECO:0000256" key="4">
    <source>
        <dbReference type="ARBA" id="ARBA00022884"/>
    </source>
</evidence>
<dbReference type="KEGG" id="mss:MSU_0424"/>
<dbReference type="PANTHER" id="PTHR11880">
    <property type="entry name" value="RIBOSOMAL PROTEIN S19P FAMILY MEMBER"/>
    <property type="match status" value="1"/>
</dbReference>
<comment type="similarity">
    <text evidence="2 8 9">Belongs to the universal ribosomal protein uS19 family.</text>
</comment>
<dbReference type="Gene3D" id="3.30.860.10">
    <property type="entry name" value="30s Ribosomal Protein S19, Chain A"/>
    <property type="match status" value="1"/>
</dbReference>
<keyword evidence="6 8" id="KW-0687">Ribonucleoprotein</keyword>
<dbReference type="GO" id="GO:0003735">
    <property type="term" value="F:structural constituent of ribosome"/>
    <property type="evidence" value="ECO:0007669"/>
    <property type="project" value="InterPro"/>
</dbReference>
<evidence type="ECO:0000256" key="2">
    <source>
        <dbReference type="ARBA" id="ARBA00007345"/>
    </source>
</evidence>
<dbReference type="RefSeq" id="WP_013609059.1">
    <property type="nucleotide sequence ID" value="NC_015155.1"/>
</dbReference>
<dbReference type="FunFam" id="3.30.860.10:FF:000001">
    <property type="entry name" value="30S ribosomal protein S19"/>
    <property type="match status" value="1"/>
</dbReference>
<dbReference type="GO" id="GO:0005737">
    <property type="term" value="C:cytoplasm"/>
    <property type="evidence" value="ECO:0007669"/>
    <property type="project" value="UniProtKB-ARBA"/>
</dbReference>
<evidence type="ECO:0000313" key="11">
    <source>
        <dbReference type="Proteomes" id="UP000007484"/>
    </source>
</evidence>
<name>F0QR40_MYCSL</name>
<evidence type="ECO:0000256" key="6">
    <source>
        <dbReference type="ARBA" id="ARBA00023274"/>
    </source>
</evidence>
<dbReference type="SUPFAM" id="SSF54570">
    <property type="entry name" value="Ribosomal protein S19"/>
    <property type="match status" value="1"/>
</dbReference>
<dbReference type="PANTHER" id="PTHR11880:SF8">
    <property type="entry name" value="SMALL RIBOSOMAL SUBUNIT PROTEIN US19M"/>
    <property type="match status" value="1"/>
</dbReference>
<dbReference type="InterPro" id="IPR005732">
    <property type="entry name" value="Ribosomal_uS19_bac-type"/>
</dbReference>
<evidence type="ECO:0000256" key="3">
    <source>
        <dbReference type="ARBA" id="ARBA00022730"/>
    </source>
</evidence>
<keyword evidence="4 8" id="KW-0694">RNA-binding</keyword>
<dbReference type="GO" id="GO:0019843">
    <property type="term" value="F:rRNA binding"/>
    <property type="evidence" value="ECO:0007669"/>
    <property type="project" value="UniProtKB-UniRule"/>
</dbReference>
<dbReference type="HAMAP" id="MF_00531">
    <property type="entry name" value="Ribosomal_uS19"/>
    <property type="match status" value="1"/>
</dbReference>
<organism evidence="10 11">
    <name type="scientific">Mycoplasma suis (strain Illinois)</name>
    <dbReference type="NCBI Taxonomy" id="768700"/>
    <lineage>
        <taxon>Bacteria</taxon>
        <taxon>Bacillati</taxon>
        <taxon>Mycoplasmatota</taxon>
        <taxon>Mollicutes</taxon>
        <taxon>Mycoplasmataceae</taxon>
        <taxon>Mycoplasma</taxon>
    </lineage>
</organism>
<evidence type="ECO:0000313" key="10">
    <source>
        <dbReference type="EMBL" id="ADX97960.1"/>
    </source>
</evidence>